<dbReference type="CDD" id="cd11303">
    <property type="entry name" value="Dystroglycan_repeat"/>
    <property type="match status" value="1"/>
</dbReference>
<dbReference type="InterPro" id="IPR041631">
    <property type="entry name" value="Alpha_DG1_N2"/>
</dbReference>
<feature type="region of interest" description="Disordered" evidence="25">
    <location>
        <begin position="466"/>
        <end position="492"/>
    </location>
</feature>
<dbReference type="GO" id="GO:0005576">
    <property type="term" value="C:extracellular region"/>
    <property type="evidence" value="ECO:0007669"/>
    <property type="project" value="UniProtKB-SubCell"/>
</dbReference>
<dbReference type="Gene3D" id="2.60.40.10">
    <property type="entry name" value="Immunoglobulins"/>
    <property type="match status" value="2"/>
</dbReference>
<keyword evidence="14" id="KW-1015">Disulfide bond</keyword>
<evidence type="ECO:0000256" key="1">
    <source>
        <dbReference type="ARBA" id="ARBA00004135"/>
    </source>
</evidence>
<evidence type="ECO:0000256" key="21">
    <source>
        <dbReference type="ARBA" id="ARBA00026224"/>
    </source>
</evidence>
<keyword evidence="18" id="KW-0628">Postsynaptic cell membrane</keyword>
<dbReference type="InterPro" id="IPR027468">
    <property type="entry name" value="Alpha-dystroglycan_domain_2"/>
</dbReference>
<keyword evidence="9" id="KW-0597">Phosphoprotein</keyword>
<evidence type="ECO:0000256" key="14">
    <source>
        <dbReference type="ARBA" id="ARBA00023157"/>
    </source>
</evidence>
<accession>A0A7M7RGT0</accession>
<dbReference type="OrthoDB" id="5990676at2759"/>
<evidence type="ECO:0000256" key="12">
    <source>
        <dbReference type="ARBA" id="ARBA00022989"/>
    </source>
</evidence>
<dbReference type="RefSeq" id="XP_786589.3">
    <property type="nucleotide sequence ID" value="XM_781496.5"/>
</dbReference>
<dbReference type="SUPFAM" id="SSF111006">
    <property type="entry name" value="Dystroglycan, domain 2"/>
    <property type="match status" value="1"/>
</dbReference>
<feature type="compositionally biased region" description="Basic and acidic residues" evidence="25">
    <location>
        <begin position="834"/>
        <end position="843"/>
    </location>
</feature>
<dbReference type="GO" id="GO:0043236">
    <property type="term" value="F:laminin binding"/>
    <property type="evidence" value="ECO:0000318"/>
    <property type="project" value="GO_Central"/>
</dbReference>
<feature type="signal peptide" evidence="27">
    <location>
        <begin position="1"/>
        <end position="30"/>
    </location>
</feature>
<dbReference type="KEGG" id="spu:581503"/>
<comment type="function">
    <text evidence="19">The dystroglycan complex is involved in a number of processes including laminin and basement membrane assembly, sarcolemmal stability, cell survival, peripheral nerve myelination, nodal structure, cell migration, and epithelial polarization.</text>
</comment>
<dbReference type="PANTHER" id="PTHR21559">
    <property type="entry name" value="DYSTROGLYCAN-RELATED"/>
    <property type="match status" value="1"/>
</dbReference>
<evidence type="ECO:0000256" key="4">
    <source>
        <dbReference type="ARBA" id="ARBA00004251"/>
    </source>
</evidence>
<evidence type="ECO:0000256" key="13">
    <source>
        <dbReference type="ARBA" id="ARBA00023018"/>
    </source>
</evidence>
<dbReference type="GO" id="GO:0021675">
    <property type="term" value="P:nerve development"/>
    <property type="evidence" value="ECO:0000318"/>
    <property type="project" value="GO_Central"/>
</dbReference>
<reference evidence="29" key="2">
    <citation type="submission" date="2021-01" db="UniProtKB">
        <authorList>
            <consortium name="EnsemblMetazoa"/>
        </authorList>
    </citation>
    <scope>IDENTIFICATION</scope>
</reference>
<keyword evidence="15" id="KW-0325">Glycoprotein</keyword>
<keyword evidence="6" id="KW-1003">Cell membrane</keyword>
<sequence>MESHSGPHTCLTVLVMFTVLAVMLVSLGQAQEINGVYRDWYEPQSRDNLGDESDALEPSFGVWKPVSPGWGIPDTTATVGVAFSHKIPKEAFRGDVDKYMLKEVGAQSLPSWLNFSNKTNTLQGIPGKEDQRQYYISVTALGKVSNLTKDSSNTKDVFSINVLPQDTPHTKSTDESTSKHKDGVVVCPPEKPAVRATIILDADWSLLTPQERINMVSKLSKYSRIPMTAFKLLPEKDDNKGYQALAAGSGNIATAKHEGLSLSWVVGCGRNIDQLPVVTILEGASKDGSMAEKLNYDIKGWYVSSNTPIIKNRVRRQAPLMGTVVPTALPTGAPKPTEVLSTVYPSTHIIPTESSPVLSSMIRTAGTQDPMTMTAKETSTKTGKVSISPTVKASKTSFYKTSVITPTPTPVATTEVPTEAPTRAFSPPVPSMTATESLVVMPTMTSTPVASIPVDTMAPTTVVIMPTPTKPVTTPSDTIPEPTTPKPATPYVNKGPEIVHPIERIDVIVGVPFVFVVPADTYMDPEDGNTRELSLMLVDADGTLLSSDFWLKFDKQKQTMFAYTEKVFDVETYVMIAQDKEGVELRDAFEVHVLDSNAVQEDPPPVAMGATINIDFDEFINNPELQLDILNRIASIFGDPDASALTITGIRRGSVILSFTNNTIPKDTCPVELIEELMKKLVTPDGKPTQALIDAFSPNYTISGVEAAPQGTCDATTPAPTTPSTKAYVPPLDGNTKANDAWITNVLPGVIVAFIIILAGIVVFILYRRNRKGKLSDEDQNTFINKGIPIIFTEELDEADKHPSSTPLIMKNEKPPLPPPEYSAEDGTRQPLMSDHRSQDDPNKPSMPMVDLGGSPPYEPPPPITPSPPESRNPHAPSTTRFQSPPAYVPP</sequence>
<evidence type="ECO:0000256" key="18">
    <source>
        <dbReference type="ARBA" id="ARBA00023257"/>
    </source>
</evidence>
<evidence type="ECO:0000256" key="10">
    <source>
        <dbReference type="ARBA" id="ARBA00022692"/>
    </source>
</evidence>
<evidence type="ECO:0000313" key="29">
    <source>
        <dbReference type="EnsemblMetazoa" id="XP_786589"/>
    </source>
</evidence>
<name>A0A7M7RGT0_STRPU</name>
<feature type="chain" id="PRO_5033597449" description="Dystroglycan 1" evidence="27">
    <location>
        <begin position="31"/>
        <end position="891"/>
    </location>
</feature>
<evidence type="ECO:0000256" key="17">
    <source>
        <dbReference type="ARBA" id="ARBA00023242"/>
    </source>
</evidence>
<dbReference type="InterPro" id="IPR015919">
    <property type="entry name" value="Cadherin-like_sf"/>
</dbReference>
<evidence type="ECO:0000313" key="30">
    <source>
        <dbReference type="Proteomes" id="UP000007110"/>
    </source>
</evidence>
<keyword evidence="11 27" id="KW-0732">Signal</keyword>
<dbReference type="Proteomes" id="UP000007110">
    <property type="component" value="Unassembled WGS sequence"/>
</dbReference>
<feature type="transmembrane region" description="Helical" evidence="26">
    <location>
        <begin position="746"/>
        <end position="767"/>
    </location>
</feature>
<keyword evidence="26" id="KW-0472">Membrane</keyword>
<evidence type="ECO:0000256" key="20">
    <source>
        <dbReference type="ARBA" id="ARBA00024991"/>
    </source>
</evidence>
<dbReference type="Pfam" id="PF18424">
    <property type="entry name" value="a_DG1_N2"/>
    <property type="match status" value="1"/>
</dbReference>
<dbReference type="GO" id="GO:0045211">
    <property type="term" value="C:postsynaptic membrane"/>
    <property type="evidence" value="ECO:0007669"/>
    <property type="project" value="UniProtKB-SubCell"/>
</dbReference>
<dbReference type="PANTHER" id="PTHR21559:SF21">
    <property type="entry name" value="DYSTROGLYCAN 1"/>
    <property type="match status" value="1"/>
</dbReference>
<feature type="region of interest" description="Disordered" evidence="25">
    <location>
        <begin position="408"/>
        <end position="429"/>
    </location>
</feature>
<evidence type="ECO:0000256" key="9">
    <source>
        <dbReference type="ARBA" id="ARBA00022553"/>
    </source>
</evidence>
<dbReference type="Gene3D" id="3.30.70.1040">
    <property type="entry name" value="Dystroglycan, domain 2"/>
    <property type="match status" value="1"/>
</dbReference>
<dbReference type="SUPFAM" id="SSF49313">
    <property type="entry name" value="Cadherin-like"/>
    <property type="match status" value="2"/>
</dbReference>
<dbReference type="GO" id="GO:0005509">
    <property type="term" value="F:calcium ion binding"/>
    <property type="evidence" value="ECO:0007669"/>
    <property type="project" value="InterPro"/>
</dbReference>
<evidence type="ECO:0000256" key="11">
    <source>
        <dbReference type="ARBA" id="ARBA00022729"/>
    </source>
</evidence>
<organism evidence="29 30">
    <name type="scientific">Strongylocentrotus purpuratus</name>
    <name type="common">Purple sea urchin</name>
    <dbReference type="NCBI Taxonomy" id="7668"/>
    <lineage>
        <taxon>Eukaryota</taxon>
        <taxon>Metazoa</taxon>
        <taxon>Echinodermata</taxon>
        <taxon>Eleutherozoa</taxon>
        <taxon>Echinozoa</taxon>
        <taxon>Echinoidea</taxon>
        <taxon>Euechinoidea</taxon>
        <taxon>Echinacea</taxon>
        <taxon>Camarodonta</taxon>
        <taxon>Echinidea</taxon>
        <taxon>Strongylocentrotidae</taxon>
        <taxon>Strongylocentrotus</taxon>
    </lineage>
</organism>
<evidence type="ECO:0000256" key="8">
    <source>
        <dbReference type="ARBA" id="ARBA00022525"/>
    </source>
</evidence>
<dbReference type="GO" id="GO:0007411">
    <property type="term" value="P:axon guidance"/>
    <property type="evidence" value="ECO:0000318"/>
    <property type="project" value="GO_Central"/>
</dbReference>
<keyword evidence="30" id="KW-1185">Reference proteome</keyword>
<evidence type="ECO:0000256" key="15">
    <source>
        <dbReference type="ARBA" id="ARBA00023180"/>
    </source>
</evidence>
<keyword evidence="17" id="KW-0539">Nucleus</keyword>
<dbReference type="RefSeq" id="XP_003725845.2">
    <property type="nucleotide sequence ID" value="XM_003725797.3"/>
</dbReference>
<feature type="domain" description="Peptidase S72" evidence="28">
    <location>
        <begin position="603"/>
        <end position="712"/>
    </location>
</feature>
<keyword evidence="8" id="KW-0964">Secreted</keyword>
<dbReference type="FunCoup" id="A0A7M7RGT0">
    <property type="interactions" value="491"/>
</dbReference>
<evidence type="ECO:0000256" key="16">
    <source>
        <dbReference type="ARBA" id="ARBA00023212"/>
    </source>
</evidence>
<evidence type="ECO:0000256" key="5">
    <source>
        <dbReference type="ARBA" id="ARBA00004642"/>
    </source>
</evidence>
<feature type="compositionally biased region" description="Basic and acidic residues" evidence="25">
    <location>
        <begin position="168"/>
        <end position="183"/>
    </location>
</feature>
<dbReference type="GO" id="GO:0016011">
    <property type="term" value="C:dystroglycan complex"/>
    <property type="evidence" value="ECO:0000318"/>
    <property type="project" value="GO_Central"/>
</dbReference>
<evidence type="ECO:0000256" key="22">
    <source>
        <dbReference type="ARBA" id="ARBA00030092"/>
    </source>
</evidence>
<evidence type="ECO:0000256" key="26">
    <source>
        <dbReference type="SAM" id="Phobius"/>
    </source>
</evidence>
<dbReference type="EnsemblMetazoa" id="XM_003725797">
    <property type="protein sequence ID" value="XP_003725845"/>
    <property type="gene ID" value="LOC581503"/>
</dbReference>
<dbReference type="Pfam" id="PF05345">
    <property type="entry name" value="He_PIG"/>
    <property type="match status" value="1"/>
</dbReference>
<keyword evidence="7" id="KW-0963">Cytoplasm</keyword>
<evidence type="ECO:0000259" key="28">
    <source>
        <dbReference type="PROSITE" id="PS51699"/>
    </source>
</evidence>
<comment type="subcellular location">
    <subcellularLocation>
        <location evidence="1">Cell membrane</location>
        <location evidence="1">Sarcolemma</location>
    </subcellularLocation>
    <subcellularLocation>
        <location evidence="4">Cell membrane</location>
        <topology evidence="4">Single-pass type I membrane protein</topology>
    </subcellularLocation>
    <subcellularLocation>
        <location evidence="3">Cytoplasm</location>
        <location evidence="3">Cytoskeleton</location>
    </subcellularLocation>
    <subcellularLocation>
        <location evidence="5">Nucleus</location>
        <location evidence="5">Nucleoplasm</location>
    </subcellularLocation>
    <subcellularLocation>
        <location evidence="24">Postsynaptic cell membrane</location>
    </subcellularLocation>
    <subcellularLocation>
        <location evidence="2">Secreted</location>
        <location evidence="2">Extracellular space</location>
    </subcellularLocation>
</comment>
<proteinExistence type="predicted"/>
<feature type="compositionally biased region" description="Pro residues" evidence="25">
    <location>
        <begin position="857"/>
        <end position="871"/>
    </location>
</feature>
<comment type="function">
    <text evidence="20">Transmembrane protein that plays important roles in connecting the extracellular matrix to the cytoskeleton. Acts as a cell adhesion receptor in both muscle and non-muscle tissues. Receptor for both DMD and UTRN and, through these interactions, scaffolds axin to the cytoskeleton. Also functions in cell adhesion-mediated signaling and implicated in cell polarity.</text>
</comment>
<evidence type="ECO:0000256" key="23">
    <source>
        <dbReference type="ARBA" id="ARBA00031034"/>
    </source>
</evidence>
<evidence type="ECO:0000256" key="19">
    <source>
        <dbReference type="ARBA" id="ARBA00023567"/>
    </source>
</evidence>
<dbReference type="GO" id="GO:0002009">
    <property type="term" value="P:morphogenesis of an epithelium"/>
    <property type="evidence" value="ECO:0000318"/>
    <property type="project" value="GO_Central"/>
</dbReference>
<dbReference type="GO" id="GO:0005856">
    <property type="term" value="C:cytoskeleton"/>
    <property type="evidence" value="ECO:0007669"/>
    <property type="project" value="UniProtKB-SubCell"/>
</dbReference>
<dbReference type="CTD" id="1605"/>
<feature type="compositionally biased region" description="Low complexity" evidence="25">
    <location>
        <begin position="715"/>
        <end position="727"/>
    </location>
</feature>
<evidence type="ECO:0000256" key="6">
    <source>
        <dbReference type="ARBA" id="ARBA00022475"/>
    </source>
</evidence>
<evidence type="ECO:0000256" key="7">
    <source>
        <dbReference type="ARBA" id="ARBA00022490"/>
    </source>
</evidence>
<feature type="region of interest" description="Disordered" evidence="25">
    <location>
        <begin position="165"/>
        <end position="184"/>
    </location>
</feature>
<dbReference type="EnsemblMetazoa" id="XM_781496">
    <property type="protein sequence ID" value="XP_786589"/>
    <property type="gene ID" value="LOC581503"/>
</dbReference>
<dbReference type="InterPro" id="IPR030398">
    <property type="entry name" value="SEA_DG_dom"/>
</dbReference>
<dbReference type="GO" id="GO:0016203">
    <property type="term" value="P:muscle attachment"/>
    <property type="evidence" value="ECO:0000318"/>
    <property type="project" value="GO_Central"/>
</dbReference>
<dbReference type="OMA" id="QHEGNHE"/>
<keyword evidence="10 26" id="KW-0812">Transmembrane</keyword>
<keyword evidence="16" id="KW-0206">Cytoskeleton</keyword>
<dbReference type="SMART" id="SM00736">
    <property type="entry name" value="CADG"/>
    <property type="match status" value="2"/>
</dbReference>
<reference evidence="30" key="1">
    <citation type="submission" date="2015-02" db="EMBL/GenBank/DDBJ databases">
        <title>Genome sequencing for Strongylocentrotus purpuratus.</title>
        <authorList>
            <person name="Murali S."/>
            <person name="Liu Y."/>
            <person name="Vee V."/>
            <person name="English A."/>
            <person name="Wang M."/>
            <person name="Skinner E."/>
            <person name="Han Y."/>
            <person name="Muzny D.M."/>
            <person name="Worley K.C."/>
            <person name="Gibbs R.A."/>
        </authorList>
    </citation>
    <scope>NUCLEOTIDE SEQUENCE</scope>
</reference>
<evidence type="ECO:0000256" key="2">
    <source>
        <dbReference type="ARBA" id="ARBA00004239"/>
    </source>
</evidence>
<protein>
    <recommendedName>
        <fullName evidence="21">Dystroglycan 1</fullName>
    </recommendedName>
    <alternativeName>
        <fullName evidence="23">Dystroglycan</fullName>
    </alternativeName>
    <alternativeName>
        <fullName evidence="22">Dystrophin-associated glycoprotein 1</fullName>
    </alternativeName>
</protein>
<evidence type="ECO:0000256" key="3">
    <source>
        <dbReference type="ARBA" id="ARBA00004245"/>
    </source>
</evidence>
<dbReference type="GO" id="GO:0042383">
    <property type="term" value="C:sarcolemma"/>
    <property type="evidence" value="ECO:0000318"/>
    <property type="project" value="GO_Central"/>
</dbReference>
<dbReference type="InterPro" id="IPR013783">
    <property type="entry name" value="Ig-like_fold"/>
</dbReference>
<feature type="compositionally biased region" description="Low complexity" evidence="25">
    <location>
        <begin position="410"/>
        <end position="422"/>
    </location>
</feature>
<dbReference type="InterPro" id="IPR006644">
    <property type="entry name" value="Cadg"/>
</dbReference>
<evidence type="ECO:0000256" key="27">
    <source>
        <dbReference type="SAM" id="SignalP"/>
    </source>
</evidence>
<dbReference type="AlphaFoldDB" id="A0A7M7RGT0"/>
<keyword evidence="13" id="KW-0770">Synapse</keyword>
<evidence type="ECO:0000256" key="24">
    <source>
        <dbReference type="ARBA" id="ARBA00034100"/>
    </source>
</evidence>
<dbReference type="PROSITE" id="PS51699">
    <property type="entry name" value="SEA_DG"/>
    <property type="match status" value="1"/>
</dbReference>
<keyword evidence="12 26" id="KW-1133">Transmembrane helix</keyword>
<feature type="region of interest" description="Disordered" evidence="25">
    <location>
        <begin position="711"/>
        <end position="730"/>
    </location>
</feature>
<feature type="region of interest" description="Disordered" evidence="25">
    <location>
        <begin position="795"/>
        <end position="891"/>
    </location>
</feature>
<dbReference type="Pfam" id="PF05454">
    <property type="entry name" value="DAG1"/>
    <property type="match status" value="1"/>
</dbReference>
<dbReference type="GeneID" id="581503"/>
<dbReference type="GO" id="GO:0005654">
    <property type="term" value="C:nucleoplasm"/>
    <property type="evidence" value="ECO:0007669"/>
    <property type="project" value="UniProtKB-SubCell"/>
</dbReference>
<evidence type="ECO:0000256" key="25">
    <source>
        <dbReference type="SAM" id="MobiDB-lite"/>
    </source>
</evidence>
<dbReference type="InterPro" id="IPR008465">
    <property type="entry name" value="DAG1_C"/>
</dbReference>
<dbReference type="InParanoid" id="A0A7M7RGT0"/>
<dbReference type="CDD" id="cd11305">
    <property type="entry name" value="alpha_DG_C"/>
    <property type="match status" value="1"/>
</dbReference>